<gene>
    <name evidence="5" type="primary">scoF</name>
    <name evidence="5" type="ORF">MFFC18_29110</name>
</gene>
<keyword evidence="6" id="KW-1185">Reference proteome</keyword>
<dbReference type="InterPro" id="IPR012156">
    <property type="entry name" value="Cold_shock_CspA"/>
</dbReference>
<proteinExistence type="predicted"/>
<comment type="subcellular location">
    <subcellularLocation>
        <location evidence="1 3">Cytoplasm</location>
    </subcellularLocation>
</comment>
<evidence type="ECO:0000256" key="1">
    <source>
        <dbReference type="ARBA" id="ARBA00004496"/>
    </source>
</evidence>
<dbReference type="EMBL" id="CP042912">
    <property type="protein sequence ID" value="QEG23019.1"/>
    <property type="molecule type" value="Genomic_DNA"/>
</dbReference>
<dbReference type="GO" id="GO:0005829">
    <property type="term" value="C:cytosol"/>
    <property type="evidence" value="ECO:0007669"/>
    <property type="project" value="UniProtKB-ARBA"/>
</dbReference>
<accession>A0A5B9PC07</accession>
<dbReference type="PIRSF" id="PIRSF002599">
    <property type="entry name" value="Cold_shock_A"/>
    <property type="match status" value="1"/>
</dbReference>
<dbReference type="InterPro" id="IPR002059">
    <property type="entry name" value="CSP_DNA-bd"/>
</dbReference>
<protein>
    <submittedName>
        <fullName evidence="5">Cold shock protein ScoF</fullName>
    </submittedName>
</protein>
<dbReference type="GO" id="GO:0003676">
    <property type="term" value="F:nucleic acid binding"/>
    <property type="evidence" value="ECO:0007669"/>
    <property type="project" value="InterPro"/>
</dbReference>
<dbReference type="OrthoDB" id="9805039at2"/>
<name>A0A5B9PC07_9BACT</name>
<dbReference type="STRING" id="980251.GCA_001642875_04048"/>
<dbReference type="PROSITE" id="PS51857">
    <property type="entry name" value="CSD_2"/>
    <property type="match status" value="1"/>
</dbReference>
<dbReference type="CDD" id="cd04458">
    <property type="entry name" value="CSP_CDS"/>
    <property type="match status" value="1"/>
</dbReference>
<sequence length="65" mass="7138">MAEGTIKRLTDKGFGFIDVGTNKDLFFHSSNVEGTSYEQLREGQKVTFNEGRGQKGPCAENVTPV</sequence>
<dbReference type="Gene3D" id="2.40.50.140">
    <property type="entry name" value="Nucleic acid-binding proteins"/>
    <property type="match status" value="1"/>
</dbReference>
<feature type="domain" description="CSD" evidence="4">
    <location>
        <begin position="1"/>
        <end position="64"/>
    </location>
</feature>
<dbReference type="KEGG" id="mff:MFFC18_29110"/>
<dbReference type="SUPFAM" id="SSF50249">
    <property type="entry name" value="Nucleic acid-binding proteins"/>
    <property type="match status" value="1"/>
</dbReference>
<dbReference type="InterPro" id="IPR012340">
    <property type="entry name" value="NA-bd_OB-fold"/>
</dbReference>
<dbReference type="SMART" id="SM00357">
    <property type="entry name" value="CSP"/>
    <property type="match status" value="1"/>
</dbReference>
<dbReference type="InterPro" id="IPR011129">
    <property type="entry name" value="CSD"/>
</dbReference>
<dbReference type="PROSITE" id="PS00352">
    <property type="entry name" value="CSD_1"/>
    <property type="match status" value="1"/>
</dbReference>
<dbReference type="RefSeq" id="WP_075086051.1">
    <property type="nucleotide sequence ID" value="NZ_CP042912.1"/>
</dbReference>
<evidence type="ECO:0000313" key="5">
    <source>
        <dbReference type="EMBL" id="QEG23019.1"/>
    </source>
</evidence>
<reference evidence="5 6" key="1">
    <citation type="submission" date="2019-08" db="EMBL/GenBank/DDBJ databases">
        <title>Deep-cultivation of Planctomycetes and their phenomic and genomic characterization uncovers novel biology.</title>
        <authorList>
            <person name="Wiegand S."/>
            <person name="Jogler M."/>
            <person name="Boedeker C."/>
            <person name="Pinto D."/>
            <person name="Vollmers J."/>
            <person name="Rivas-Marin E."/>
            <person name="Kohn T."/>
            <person name="Peeters S.H."/>
            <person name="Heuer A."/>
            <person name="Rast P."/>
            <person name="Oberbeckmann S."/>
            <person name="Bunk B."/>
            <person name="Jeske O."/>
            <person name="Meyerdierks A."/>
            <person name="Storesund J.E."/>
            <person name="Kallscheuer N."/>
            <person name="Luecker S."/>
            <person name="Lage O.M."/>
            <person name="Pohl T."/>
            <person name="Merkel B.J."/>
            <person name="Hornburger P."/>
            <person name="Mueller R.-W."/>
            <person name="Bruemmer F."/>
            <person name="Labrenz M."/>
            <person name="Spormann A.M."/>
            <person name="Op den Camp H."/>
            <person name="Overmann J."/>
            <person name="Amann R."/>
            <person name="Jetten M.S.M."/>
            <person name="Mascher T."/>
            <person name="Medema M.H."/>
            <person name="Devos D.P."/>
            <person name="Kaster A.-K."/>
            <person name="Ovreas L."/>
            <person name="Rohde M."/>
            <person name="Galperin M.Y."/>
            <person name="Jogler C."/>
        </authorList>
    </citation>
    <scope>NUCLEOTIDE SEQUENCE [LARGE SCALE GENOMIC DNA]</scope>
    <source>
        <strain evidence="5 6">FC18</strain>
    </source>
</reference>
<keyword evidence="2" id="KW-0963">Cytoplasm</keyword>
<dbReference type="AlphaFoldDB" id="A0A5B9PC07"/>
<evidence type="ECO:0000313" key="6">
    <source>
        <dbReference type="Proteomes" id="UP000322214"/>
    </source>
</evidence>
<organism evidence="5 6">
    <name type="scientific">Mariniblastus fucicola</name>
    <dbReference type="NCBI Taxonomy" id="980251"/>
    <lineage>
        <taxon>Bacteria</taxon>
        <taxon>Pseudomonadati</taxon>
        <taxon>Planctomycetota</taxon>
        <taxon>Planctomycetia</taxon>
        <taxon>Pirellulales</taxon>
        <taxon>Pirellulaceae</taxon>
        <taxon>Mariniblastus</taxon>
    </lineage>
</organism>
<dbReference type="Pfam" id="PF00313">
    <property type="entry name" value="CSD"/>
    <property type="match status" value="1"/>
</dbReference>
<evidence type="ECO:0000256" key="3">
    <source>
        <dbReference type="RuleBase" id="RU000408"/>
    </source>
</evidence>
<evidence type="ECO:0000256" key="2">
    <source>
        <dbReference type="ARBA" id="ARBA00022490"/>
    </source>
</evidence>
<dbReference type="InterPro" id="IPR019844">
    <property type="entry name" value="CSD_CS"/>
</dbReference>
<evidence type="ECO:0000259" key="4">
    <source>
        <dbReference type="PROSITE" id="PS51857"/>
    </source>
</evidence>
<dbReference type="Proteomes" id="UP000322214">
    <property type="component" value="Chromosome"/>
</dbReference>